<organism evidence="2 3">
    <name type="scientific">Canavalia gladiata</name>
    <name type="common">Sword bean</name>
    <name type="synonym">Dolichos gladiatus</name>
    <dbReference type="NCBI Taxonomy" id="3824"/>
    <lineage>
        <taxon>Eukaryota</taxon>
        <taxon>Viridiplantae</taxon>
        <taxon>Streptophyta</taxon>
        <taxon>Embryophyta</taxon>
        <taxon>Tracheophyta</taxon>
        <taxon>Spermatophyta</taxon>
        <taxon>Magnoliopsida</taxon>
        <taxon>eudicotyledons</taxon>
        <taxon>Gunneridae</taxon>
        <taxon>Pentapetalae</taxon>
        <taxon>rosids</taxon>
        <taxon>fabids</taxon>
        <taxon>Fabales</taxon>
        <taxon>Fabaceae</taxon>
        <taxon>Papilionoideae</taxon>
        <taxon>50 kb inversion clade</taxon>
        <taxon>NPAAA clade</taxon>
        <taxon>indigoferoid/millettioid clade</taxon>
        <taxon>Phaseoleae</taxon>
        <taxon>Canavalia</taxon>
    </lineage>
</organism>
<reference evidence="2 3" key="1">
    <citation type="submission" date="2024-01" db="EMBL/GenBank/DDBJ databases">
        <title>The genomes of 5 underutilized Papilionoideae crops provide insights into root nodulation and disease resistanc.</title>
        <authorList>
            <person name="Jiang F."/>
        </authorList>
    </citation>
    <scope>NUCLEOTIDE SEQUENCE [LARGE SCALE GENOMIC DNA]</scope>
    <source>
        <strain evidence="2">LVBAO_FW01</strain>
        <tissue evidence="2">Leaves</tissue>
    </source>
</reference>
<keyword evidence="1" id="KW-0732">Signal</keyword>
<dbReference type="Proteomes" id="UP001367508">
    <property type="component" value="Unassembled WGS sequence"/>
</dbReference>
<feature type="chain" id="PRO_5043040053" evidence="1">
    <location>
        <begin position="30"/>
        <end position="119"/>
    </location>
</feature>
<evidence type="ECO:0000256" key="1">
    <source>
        <dbReference type="SAM" id="SignalP"/>
    </source>
</evidence>
<sequence>MMASALGAKAGLSLMAIFGRGALTCMTLGLPIHPHVARTVGYREISLVHSVMGTHRSCNPHSMLPILKELPLSCGTKNLLFECLKMVLVAPAHLYATIGQENANGHFGLDLLMGLLAVS</sequence>
<accession>A0AAN9MTW6</accession>
<gene>
    <name evidence="2" type="ORF">VNO77_02870</name>
</gene>
<dbReference type="AlphaFoldDB" id="A0AAN9MTW6"/>
<keyword evidence="3" id="KW-1185">Reference proteome</keyword>
<feature type="signal peptide" evidence="1">
    <location>
        <begin position="1"/>
        <end position="29"/>
    </location>
</feature>
<evidence type="ECO:0000313" key="3">
    <source>
        <dbReference type="Proteomes" id="UP001367508"/>
    </source>
</evidence>
<dbReference type="EMBL" id="JAYMYQ010000001">
    <property type="protein sequence ID" value="KAK7360854.1"/>
    <property type="molecule type" value="Genomic_DNA"/>
</dbReference>
<protein>
    <submittedName>
        <fullName evidence="2">Uncharacterized protein</fullName>
    </submittedName>
</protein>
<name>A0AAN9MTW6_CANGL</name>
<evidence type="ECO:0000313" key="2">
    <source>
        <dbReference type="EMBL" id="KAK7360854.1"/>
    </source>
</evidence>
<proteinExistence type="predicted"/>
<comment type="caution">
    <text evidence="2">The sequence shown here is derived from an EMBL/GenBank/DDBJ whole genome shotgun (WGS) entry which is preliminary data.</text>
</comment>